<dbReference type="RefSeq" id="WP_163385821.1">
    <property type="nucleotide sequence ID" value="NZ_JAUFQS010000001.1"/>
</dbReference>
<name>A0ABT8C2B4_9BACT</name>
<dbReference type="PANTHER" id="PTHR20935">
    <property type="entry name" value="PHOSPHOGLYCERATE MUTASE-RELATED"/>
    <property type="match status" value="1"/>
</dbReference>
<dbReference type="Gene3D" id="3.40.50.1240">
    <property type="entry name" value="Phosphoglycerate mutase-like"/>
    <property type="match status" value="1"/>
</dbReference>
<comment type="caution">
    <text evidence="2">The sequence shown here is derived from an EMBL/GenBank/DDBJ whole genome shotgun (WGS) entry which is preliminary data.</text>
</comment>
<keyword evidence="1" id="KW-0378">Hydrolase</keyword>
<keyword evidence="3" id="KW-1185">Reference proteome</keyword>
<dbReference type="Pfam" id="PF00300">
    <property type="entry name" value="His_Phos_1"/>
    <property type="match status" value="1"/>
</dbReference>
<dbReference type="InterPro" id="IPR013078">
    <property type="entry name" value="His_Pase_superF_clade-1"/>
</dbReference>
<dbReference type="SUPFAM" id="SSF53254">
    <property type="entry name" value="Phosphoglycerate mutase-like"/>
    <property type="match status" value="1"/>
</dbReference>
<gene>
    <name evidence="2" type="ORF">QWZ15_00100</name>
</gene>
<dbReference type="SMART" id="SM00855">
    <property type="entry name" value="PGAM"/>
    <property type="match status" value="1"/>
</dbReference>
<dbReference type="CDD" id="cd07067">
    <property type="entry name" value="HP_PGM_like"/>
    <property type="match status" value="1"/>
</dbReference>
<dbReference type="Proteomes" id="UP001236663">
    <property type="component" value="Unassembled WGS sequence"/>
</dbReference>
<dbReference type="InterPro" id="IPR029033">
    <property type="entry name" value="His_PPase_superfam"/>
</dbReference>
<accession>A0ABT8C2B4</accession>
<dbReference type="EMBL" id="JAUFQS010000001">
    <property type="protein sequence ID" value="MDN3686212.1"/>
    <property type="molecule type" value="Genomic_DNA"/>
</dbReference>
<reference evidence="3" key="1">
    <citation type="journal article" date="2019" name="Int. J. Syst. Evol. Microbiol.">
        <title>The Global Catalogue of Microorganisms (GCM) 10K type strain sequencing project: providing services to taxonomists for standard genome sequencing and annotation.</title>
        <authorList>
            <consortium name="The Broad Institute Genomics Platform"/>
            <consortium name="The Broad Institute Genome Sequencing Center for Infectious Disease"/>
            <person name="Wu L."/>
            <person name="Ma J."/>
        </authorList>
    </citation>
    <scope>NUCLEOTIDE SEQUENCE [LARGE SCALE GENOMIC DNA]</scope>
    <source>
        <strain evidence="3">CECT 7706</strain>
    </source>
</reference>
<evidence type="ECO:0000313" key="3">
    <source>
        <dbReference type="Proteomes" id="UP001236663"/>
    </source>
</evidence>
<proteinExistence type="predicted"/>
<dbReference type="PANTHER" id="PTHR20935:SF0">
    <property type="entry name" value="SERINE_THREONINE-PROTEIN PHOSPHATASE PGAM5, MITOCHONDRIAL"/>
    <property type="match status" value="1"/>
</dbReference>
<dbReference type="InterPro" id="IPR051021">
    <property type="entry name" value="Mito_Ser/Thr_phosphatase"/>
</dbReference>
<evidence type="ECO:0000313" key="2">
    <source>
        <dbReference type="EMBL" id="MDN3686212.1"/>
    </source>
</evidence>
<sequence>MVKELLLARHGQAEAPSFALDDKDRKLTPAGIQQLERLGKMLAINGQSCDYLVHSPAKRCQNTAEILARELKVKTLVSVSSIYRAGRDELLRAITDIPTGVNHALLVGHNPAISQIAAYLTGESHLVFSPGMMARIHFQEMDWEAISKNAGTLEEILQ</sequence>
<organism evidence="2 3">
    <name type="scientific">Cyclobacterium jeungdonense</name>
    <dbReference type="NCBI Taxonomy" id="708087"/>
    <lineage>
        <taxon>Bacteria</taxon>
        <taxon>Pseudomonadati</taxon>
        <taxon>Bacteroidota</taxon>
        <taxon>Cytophagia</taxon>
        <taxon>Cytophagales</taxon>
        <taxon>Cyclobacteriaceae</taxon>
        <taxon>Cyclobacterium</taxon>
    </lineage>
</organism>
<protein>
    <submittedName>
        <fullName evidence="2">Histidine phosphatase family protein</fullName>
    </submittedName>
</protein>
<evidence type="ECO:0000256" key="1">
    <source>
        <dbReference type="ARBA" id="ARBA00022801"/>
    </source>
</evidence>